<name>A0ABY5UFD3_9HYPH</name>
<dbReference type="Proteomes" id="UP001058739">
    <property type="component" value="Chromosome 01"/>
</dbReference>
<evidence type="ECO:0000313" key="2">
    <source>
        <dbReference type="Proteomes" id="UP001058739"/>
    </source>
</evidence>
<sequence>MRDVHHRLAPSALVKVADLGRDIRDAMAEAVGRHVDFFHDGWKPKGLFLRLPFTNISVWLEWSPVSVGWGYAANPPSDREVYLGRVRGVVSVG</sequence>
<accession>A0ABY5UFD3</accession>
<proteinExistence type="predicted"/>
<gene>
    <name evidence="1" type="ORF">NIK97_02870</name>
</gene>
<evidence type="ECO:0000313" key="1">
    <source>
        <dbReference type="EMBL" id="UWL60719.1"/>
    </source>
</evidence>
<organism evidence="1 2">
    <name type="scientific">Brucella pseudintermedia</name>
    <dbReference type="NCBI Taxonomy" id="370111"/>
    <lineage>
        <taxon>Bacteria</taxon>
        <taxon>Pseudomonadati</taxon>
        <taxon>Pseudomonadota</taxon>
        <taxon>Alphaproteobacteria</taxon>
        <taxon>Hyphomicrobiales</taxon>
        <taxon>Brucellaceae</taxon>
        <taxon>Brucella/Ochrobactrum group</taxon>
        <taxon>Brucella</taxon>
    </lineage>
</organism>
<dbReference type="RefSeq" id="WP_259697972.1">
    <property type="nucleotide sequence ID" value="NZ_CP099967.1"/>
</dbReference>
<dbReference type="EMBL" id="CP099967">
    <property type="protein sequence ID" value="UWL60719.1"/>
    <property type="molecule type" value="Genomic_DNA"/>
</dbReference>
<keyword evidence="2" id="KW-1185">Reference proteome</keyword>
<protein>
    <submittedName>
        <fullName evidence="1">Uncharacterized protein</fullName>
    </submittedName>
</protein>
<reference evidence="1" key="1">
    <citation type="submission" date="2022-06" db="EMBL/GenBank/DDBJ databases">
        <title>Complete Genome Sequence of Deoxynivalenol-bioadsorption Ochrobactrum pseudintermedium ASAG-D25.</title>
        <authorList>
            <person name="Wang N."/>
        </authorList>
    </citation>
    <scope>NUCLEOTIDE SEQUENCE</scope>
    <source>
        <strain evidence="1">ASAG-D25</strain>
    </source>
</reference>